<organism evidence="6 7">
    <name type="scientific">Bordetella genomosp. 11</name>
    <dbReference type="NCBI Taxonomy" id="1416808"/>
    <lineage>
        <taxon>Bacteria</taxon>
        <taxon>Pseudomonadati</taxon>
        <taxon>Pseudomonadota</taxon>
        <taxon>Betaproteobacteria</taxon>
        <taxon>Burkholderiales</taxon>
        <taxon>Alcaligenaceae</taxon>
        <taxon>Bordetella</taxon>
    </lineage>
</organism>
<feature type="domain" description="Aldehyde dehydrogenase" evidence="5">
    <location>
        <begin position="49"/>
        <end position="509"/>
    </location>
</feature>
<protein>
    <submittedName>
        <fullName evidence="6">Aldehyde dehydrogenase PuuC</fullName>
    </submittedName>
</protein>
<dbReference type="Gene3D" id="3.40.605.10">
    <property type="entry name" value="Aldehyde Dehydrogenase, Chain A, domain 1"/>
    <property type="match status" value="1"/>
</dbReference>
<dbReference type="FunFam" id="3.40.309.10:FF:000012">
    <property type="entry name" value="Betaine aldehyde dehydrogenase"/>
    <property type="match status" value="1"/>
</dbReference>
<keyword evidence="7" id="KW-1185">Reference proteome</keyword>
<accession>A0A261UXD2</accession>
<evidence type="ECO:0000256" key="1">
    <source>
        <dbReference type="ARBA" id="ARBA00009986"/>
    </source>
</evidence>
<dbReference type="PROSITE" id="PS00070">
    <property type="entry name" value="ALDEHYDE_DEHYDR_CYS"/>
    <property type="match status" value="1"/>
</dbReference>
<dbReference type="InterPro" id="IPR029510">
    <property type="entry name" value="Ald_DH_CS_GLU"/>
</dbReference>
<dbReference type="InterPro" id="IPR016160">
    <property type="entry name" value="Ald_DH_CS_CYS"/>
</dbReference>
<dbReference type="GO" id="GO:0004030">
    <property type="term" value="F:aldehyde dehydrogenase [NAD(P)+] activity"/>
    <property type="evidence" value="ECO:0007669"/>
    <property type="project" value="UniProtKB-ARBA"/>
</dbReference>
<evidence type="ECO:0000313" key="7">
    <source>
        <dbReference type="Proteomes" id="UP000215767"/>
    </source>
</evidence>
<comment type="similarity">
    <text evidence="1 4">Belongs to the aldehyde dehydrogenase family.</text>
</comment>
<dbReference type="InterPro" id="IPR016163">
    <property type="entry name" value="Ald_DH_C"/>
</dbReference>
<dbReference type="Gene3D" id="3.40.309.10">
    <property type="entry name" value="Aldehyde Dehydrogenase, Chain A, domain 2"/>
    <property type="match status" value="1"/>
</dbReference>
<dbReference type="OrthoDB" id="6187633at2"/>
<proteinExistence type="inferred from homology"/>
<dbReference type="AlphaFoldDB" id="A0A261UXD2"/>
<dbReference type="CDD" id="cd07112">
    <property type="entry name" value="ALDH_GABALDH-PuuC"/>
    <property type="match status" value="1"/>
</dbReference>
<comment type="caution">
    <text evidence="6">The sequence shown here is derived from an EMBL/GenBank/DDBJ whole genome shotgun (WGS) entry which is preliminary data.</text>
</comment>
<feature type="active site" evidence="3">
    <location>
        <position position="283"/>
    </location>
</feature>
<dbReference type="EMBL" id="NEVS01000001">
    <property type="protein sequence ID" value="OZI66556.1"/>
    <property type="molecule type" value="Genomic_DNA"/>
</dbReference>
<sequence>MHSDRARRDATWEERPLNIPGKEAWTTRAARCQPEWRAFLDGQYRPALSGKTFPTVNPATGKVIAQIAACDAEDADLAVASARRAFESGVWSRRAPAERKQILLKLAELMMTHREELALLESLDVGKPIANAYNGDIVSAATCIQWYAEAIDKLYGEMAPTAPNMTTMIMREPLGVVAAVVPWNYPLSMASWKLGPALAAGNSVILKPAEQSPLTAIRIAGLAMEAGLPAGVLNVVPGYGETAGRALGLHMDVDAVGFTGSTEVGKLFMQYSGQSNIKRIGLECGGKSPHIVLADCPDLDAAARAVALGIFSNSGQVCNAGSRLIVEAPIRDALLEKIAAVASELVPGDPLDPATRMGAIVSQAQHERVMSYIDAGRADGARLVLGGKPARVDSGGWFIEPTVFGDVGNDMRIAQEEIFGPVLSAITVAGFDDAIRVANDTVYGLAAAVWTSDVGRAHRAAQNLRAGVVWVNCFDRGNMSSPFGGFKQSGFGRDKSLHAFDKYMDWKAVWIAS</sequence>
<name>A0A261UXD2_9BORD</name>
<dbReference type="InterPro" id="IPR016161">
    <property type="entry name" value="Ald_DH/histidinol_DH"/>
</dbReference>
<dbReference type="Pfam" id="PF00171">
    <property type="entry name" value="Aldedh"/>
    <property type="match status" value="1"/>
</dbReference>
<dbReference type="InterPro" id="IPR016162">
    <property type="entry name" value="Ald_DH_N"/>
</dbReference>
<dbReference type="SUPFAM" id="SSF53720">
    <property type="entry name" value="ALDH-like"/>
    <property type="match status" value="1"/>
</dbReference>
<reference evidence="7" key="1">
    <citation type="submission" date="2017-05" db="EMBL/GenBank/DDBJ databases">
        <title>Complete and WGS of Bordetella genogroups.</title>
        <authorList>
            <person name="Spilker T."/>
            <person name="Lipuma J."/>
        </authorList>
    </citation>
    <scope>NUCLEOTIDE SEQUENCE [LARGE SCALE GENOMIC DNA]</scope>
    <source>
        <strain evidence="7">AU8856</strain>
    </source>
</reference>
<dbReference type="InterPro" id="IPR015590">
    <property type="entry name" value="Aldehyde_DH_dom"/>
</dbReference>
<evidence type="ECO:0000259" key="5">
    <source>
        <dbReference type="Pfam" id="PF00171"/>
    </source>
</evidence>
<gene>
    <name evidence="6" type="ORF">CAL28_02145</name>
</gene>
<evidence type="ECO:0000256" key="4">
    <source>
        <dbReference type="RuleBase" id="RU003345"/>
    </source>
</evidence>
<dbReference type="PANTHER" id="PTHR11699">
    <property type="entry name" value="ALDEHYDE DEHYDROGENASE-RELATED"/>
    <property type="match status" value="1"/>
</dbReference>
<dbReference type="Proteomes" id="UP000215767">
    <property type="component" value="Unassembled WGS sequence"/>
</dbReference>
<evidence type="ECO:0000256" key="3">
    <source>
        <dbReference type="PROSITE-ProRule" id="PRU10007"/>
    </source>
</evidence>
<dbReference type="PROSITE" id="PS00687">
    <property type="entry name" value="ALDEHYDE_DEHYDR_GLU"/>
    <property type="match status" value="1"/>
</dbReference>
<evidence type="ECO:0000313" key="6">
    <source>
        <dbReference type="EMBL" id="OZI66556.1"/>
    </source>
</evidence>
<evidence type="ECO:0000256" key="2">
    <source>
        <dbReference type="ARBA" id="ARBA00023002"/>
    </source>
</evidence>
<dbReference type="FunFam" id="3.40.605.10:FF:000001">
    <property type="entry name" value="Aldehyde dehydrogenase 1"/>
    <property type="match status" value="1"/>
</dbReference>
<keyword evidence="2 4" id="KW-0560">Oxidoreductase</keyword>